<sequence>MKKLSQGSIKLTAIIILVLLVLVVGYFVLTAKNSQPKVVLFPDSIDEYQLTRSSTSDTECFFLEEDKDMLDSGLEGEICFQKTEFEYRDYSSNVVSGEVKSVTKGDDLLKKYWIYNNSSEVIDGKFLFRTKPYRHGLSWFTNTEGIDTVPLNGEVLMISVRSRPIIQKRQLEIMLSHNGCLISILQNSIKILKTT</sequence>
<comment type="caution">
    <text evidence="2">The sequence shown here is derived from an EMBL/GenBank/DDBJ whole genome shotgun (WGS) entry which is preliminary data.</text>
</comment>
<evidence type="ECO:0000313" key="2">
    <source>
        <dbReference type="EMBL" id="PIP87412.1"/>
    </source>
</evidence>
<organism evidence="2 3">
    <name type="scientific">Candidatus Campbellbacteria bacterium CG22_combo_CG10-13_8_21_14_all_36_13</name>
    <dbReference type="NCBI Taxonomy" id="1974529"/>
    <lineage>
        <taxon>Bacteria</taxon>
        <taxon>Candidatus Campbelliibacteriota</taxon>
    </lineage>
</organism>
<feature type="transmembrane region" description="Helical" evidence="1">
    <location>
        <begin position="12"/>
        <end position="29"/>
    </location>
</feature>
<protein>
    <submittedName>
        <fullName evidence="2">Uncharacterized protein</fullName>
    </submittedName>
</protein>
<dbReference type="EMBL" id="PCTT01000006">
    <property type="protein sequence ID" value="PIP87412.1"/>
    <property type="molecule type" value="Genomic_DNA"/>
</dbReference>
<accession>A0A2H0DZ16</accession>
<keyword evidence="1" id="KW-0472">Membrane</keyword>
<reference evidence="2 3" key="1">
    <citation type="submission" date="2017-09" db="EMBL/GenBank/DDBJ databases">
        <title>Depth-based differentiation of microbial function through sediment-hosted aquifers and enrichment of novel symbionts in the deep terrestrial subsurface.</title>
        <authorList>
            <person name="Probst A.J."/>
            <person name="Ladd B."/>
            <person name="Jarett J.K."/>
            <person name="Geller-Mcgrath D.E."/>
            <person name="Sieber C.M."/>
            <person name="Emerson J.B."/>
            <person name="Anantharaman K."/>
            <person name="Thomas B.C."/>
            <person name="Malmstrom R."/>
            <person name="Stieglmeier M."/>
            <person name="Klingl A."/>
            <person name="Woyke T."/>
            <person name="Ryan C.M."/>
            <person name="Banfield J.F."/>
        </authorList>
    </citation>
    <scope>NUCLEOTIDE SEQUENCE [LARGE SCALE GENOMIC DNA]</scope>
    <source>
        <strain evidence="2">CG22_combo_CG10-13_8_21_14_all_36_13</strain>
    </source>
</reference>
<dbReference type="Proteomes" id="UP000231143">
    <property type="component" value="Unassembled WGS sequence"/>
</dbReference>
<evidence type="ECO:0000313" key="3">
    <source>
        <dbReference type="Proteomes" id="UP000231143"/>
    </source>
</evidence>
<dbReference type="AlphaFoldDB" id="A0A2H0DZ16"/>
<keyword evidence="1" id="KW-1133">Transmembrane helix</keyword>
<keyword evidence="1" id="KW-0812">Transmembrane</keyword>
<name>A0A2H0DZ16_9BACT</name>
<evidence type="ECO:0000256" key="1">
    <source>
        <dbReference type="SAM" id="Phobius"/>
    </source>
</evidence>
<proteinExistence type="predicted"/>
<gene>
    <name evidence="2" type="ORF">COW81_00490</name>
</gene>